<protein>
    <recommendedName>
        <fullName evidence="1">Calcineurin-like phosphoesterase domain-containing protein</fullName>
    </recommendedName>
</protein>
<evidence type="ECO:0000313" key="3">
    <source>
        <dbReference type="Proteomes" id="UP000188184"/>
    </source>
</evidence>
<dbReference type="Proteomes" id="UP000188184">
    <property type="component" value="Chromosome"/>
</dbReference>
<dbReference type="PANTHER" id="PTHR42850">
    <property type="entry name" value="METALLOPHOSPHOESTERASE"/>
    <property type="match status" value="1"/>
</dbReference>
<proteinExistence type="predicted"/>
<evidence type="ECO:0000259" key="1">
    <source>
        <dbReference type="Pfam" id="PF00149"/>
    </source>
</evidence>
<dbReference type="PANTHER" id="PTHR42850:SF4">
    <property type="entry name" value="ZINC-DEPENDENT ENDOPOLYPHOSPHATASE"/>
    <property type="match status" value="1"/>
</dbReference>
<name>A0A1Q2KZQ5_9BACL</name>
<dbReference type="GO" id="GO:0005737">
    <property type="term" value="C:cytoplasm"/>
    <property type="evidence" value="ECO:0007669"/>
    <property type="project" value="TreeGrafter"/>
</dbReference>
<dbReference type="SUPFAM" id="SSF56300">
    <property type="entry name" value="Metallo-dependent phosphatases"/>
    <property type="match status" value="1"/>
</dbReference>
<dbReference type="GO" id="GO:0016791">
    <property type="term" value="F:phosphatase activity"/>
    <property type="evidence" value="ECO:0007669"/>
    <property type="project" value="TreeGrafter"/>
</dbReference>
<dbReference type="Pfam" id="PF00149">
    <property type="entry name" value="Metallophos"/>
    <property type="match status" value="1"/>
</dbReference>
<dbReference type="CDD" id="cd00144">
    <property type="entry name" value="MPP_PPP_family"/>
    <property type="match status" value="1"/>
</dbReference>
<dbReference type="InterPro" id="IPR050126">
    <property type="entry name" value="Ap4A_hydrolase"/>
</dbReference>
<accession>A0A1Q2KZQ5</accession>
<evidence type="ECO:0000313" key="2">
    <source>
        <dbReference type="EMBL" id="AQQ53678.1"/>
    </source>
</evidence>
<dbReference type="InterPro" id="IPR029052">
    <property type="entry name" value="Metallo-depent_PP-like"/>
</dbReference>
<dbReference type="AlphaFoldDB" id="A0A1Q2KZQ5"/>
<dbReference type="KEGG" id="pmar:B0X71_11710"/>
<dbReference type="Gene3D" id="3.60.21.10">
    <property type="match status" value="1"/>
</dbReference>
<dbReference type="InterPro" id="IPR004843">
    <property type="entry name" value="Calcineurin-like_PHP"/>
</dbReference>
<dbReference type="EMBL" id="CP019640">
    <property type="protein sequence ID" value="AQQ53678.1"/>
    <property type="molecule type" value="Genomic_DNA"/>
</dbReference>
<reference evidence="2 3" key="1">
    <citation type="submission" date="2017-02" db="EMBL/GenBank/DDBJ databases">
        <title>The complete genomic sequence of a novel cold adapted crude oil-degrading bacterium Planococcus qaidamina Y42.</title>
        <authorList>
            <person name="Yang R."/>
        </authorList>
    </citation>
    <scope>NUCLEOTIDE SEQUENCE [LARGE SCALE GENOMIC DNA]</scope>
    <source>
        <strain evidence="2 3">Y42</strain>
    </source>
</reference>
<keyword evidence="3" id="KW-1185">Reference proteome</keyword>
<gene>
    <name evidence="2" type="ORF">B0X71_11710</name>
</gene>
<dbReference type="OrthoDB" id="384253at2"/>
<organism evidence="2 3">
    <name type="scientific">Planococcus lenghuensis</name>
    <dbReference type="NCBI Taxonomy" id="2213202"/>
    <lineage>
        <taxon>Bacteria</taxon>
        <taxon>Bacillati</taxon>
        <taxon>Bacillota</taxon>
        <taxon>Bacilli</taxon>
        <taxon>Bacillales</taxon>
        <taxon>Caryophanaceae</taxon>
        <taxon>Planococcus</taxon>
    </lineage>
</organism>
<sequence>MERQGEDMEYFIVGDVHGCYFTFRQMLDRYWNPGKEFLILIGDLVDRGNHAPETVELARSLTETLPGQVVIVKGNHDFEMTEHFRSPPNYNWLRQGGTGTIGQYAAAGRDIEQDVAWIRRLPLFWENDVLFVSHAGIAKHAQDPFNEGTAEGILWNRSQLKNLGKMQVVGHTPQEKPGFDPQSNAWYIDTGAVYGRYLTGLKVSAGGEVKELVHIETDERDIDR</sequence>
<feature type="domain" description="Calcineurin-like phosphoesterase" evidence="1">
    <location>
        <begin position="11"/>
        <end position="174"/>
    </location>
</feature>